<feature type="signal peptide" evidence="1">
    <location>
        <begin position="1"/>
        <end position="20"/>
    </location>
</feature>
<evidence type="ECO:0000313" key="3">
    <source>
        <dbReference type="Proteomes" id="UP001379533"/>
    </source>
</evidence>
<sequence>MTYTLRALFSAVAMAGLAIALYGCSDDGDASDPRCAQLCAIDEPSLEGAYDVCSEKSASDCRTECAARLSGTTSVCAQCLLEDASFGIGAQDGLGVSCGSGSAQCGSQSCTMTGRAGSCTYCGDNKQQTEDCIRQVEPRRSVECKTRYQSVSKCAQFCK</sequence>
<keyword evidence="1" id="KW-0732">Signal</keyword>
<dbReference type="EMBL" id="CP089982">
    <property type="protein sequence ID" value="WXA98549.1"/>
    <property type="molecule type" value="Genomic_DNA"/>
</dbReference>
<accession>A0ABZ2KJ18</accession>
<dbReference type="Proteomes" id="UP001379533">
    <property type="component" value="Chromosome"/>
</dbReference>
<keyword evidence="3" id="KW-1185">Reference proteome</keyword>
<evidence type="ECO:0000313" key="2">
    <source>
        <dbReference type="EMBL" id="WXA98549.1"/>
    </source>
</evidence>
<gene>
    <name evidence="2" type="ORF">LZC95_17160</name>
</gene>
<protein>
    <submittedName>
        <fullName evidence="2">Uncharacterized protein</fullName>
    </submittedName>
</protein>
<reference evidence="2 3" key="1">
    <citation type="submission" date="2021-12" db="EMBL/GenBank/DDBJ databases">
        <title>Discovery of the Pendulisporaceae a myxobacterial family with distinct sporulation behavior and unique specialized metabolism.</title>
        <authorList>
            <person name="Garcia R."/>
            <person name="Popoff A."/>
            <person name="Bader C.D."/>
            <person name="Loehr J."/>
            <person name="Walesch S."/>
            <person name="Walt C."/>
            <person name="Boldt J."/>
            <person name="Bunk B."/>
            <person name="Haeckl F.J.F.P.J."/>
            <person name="Gunesch A.P."/>
            <person name="Birkelbach J."/>
            <person name="Nuebel U."/>
            <person name="Pietschmann T."/>
            <person name="Bach T."/>
            <person name="Mueller R."/>
        </authorList>
    </citation>
    <scope>NUCLEOTIDE SEQUENCE [LARGE SCALE GENOMIC DNA]</scope>
    <source>
        <strain evidence="2 3">MSr12523</strain>
    </source>
</reference>
<organism evidence="2 3">
    <name type="scientific">Pendulispora brunnea</name>
    <dbReference type="NCBI Taxonomy" id="2905690"/>
    <lineage>
        <taxon>Bacteria</taxon>
        <taxon>Pseudomonadati</taxon>
        <taxon>Myxococcota</taxon>
        <taxon>Myxococcia</taxon>
        <taxon>Myxococcales</taxon>
        <taxon>Sorangiineae</taxon>
        <taxon>Pendulisporaceae</taxon>
        <taxon>Pendulispora</taxon>
    </lineage>
</organism>
<feature type="chain" id="PRO_5047471800" evidence="1">
    <location>
        <begin position="21"/>
        <end position="159"/>
    </location>
</feature>
<evidence type="ECO:0000256" key="1">
    <source>
        <dbReference type="SAM" id="SignalP"/>
    </source>
</evidence>
<dbReference type="RefSeq" id="WP_394849163.1">
    <property type="nucleotide sequence ID" value="NZ_CP089982.1"/>
</dbReference>
<dbReference type="PROSITE" id="PS51257">
    <property type="entry name" value="PROKAR_LIPOPROTEIN"/>
    <property type="match status" value="1"/>
</dbReference>
<name>A0ABZ2KJ18_9BACT</name>
<proteinExistence type="predicted"/>